<dbReference type="InterPro" id="IPR004360">
    <property type="entry name" value="Glyas_Fos-R_dOase_dom"/>
</dbReference>
<protein>
    <submittedName>
        <fullName evidence="2">VOC family protein</fullName>
    </submittedName>
</protein>
<dbReference type="Proteomes" id="UP001620409">
    <property type="component" value="Unassembled WGS sequence"/>
</dbReference>
<proteinExistence type="predicted"/>
<dbReference type="SUPFAM" id="SSF54593">
    <property type="entry name" value="Glyoxalase/Bleomycin resistance protein/Dihydroxybiphenyl dioxygenase"/>
    <property type="match status" value="1"/>
</dbReference>
<keyword evidence="3" id="KW-1185">Reference proteome</keyword>
<evidence type="ECO:0000259" key="1">
    <source>
        <dbReference type="PROSITE" id="PS51819"/>
    </source>
</evidence>
<dbReference type="InterPro" id="IPR029068">
    <property type="entry name" value="Glyas_Bleomycin-R_OHBP_Dase"/>
</dbReference>
<evidence type="ECO:0000313" key="3">
    <source>
        <dbReference type="Proteomes" id="UP001620409"/>
    </source>
</evidence>
<dbReference type="Pfam" id="PF00903">
    <property type="entry name" value="Glyoxalase"/>
    <property type="match status" value="1"/>
</dbReference>
<gene>
    <name evidence="2" type="ORF">ISP18_19070</name>
</gene>
<dbReference type="RefSeq" id="WP_380011163.1">
    <property type="nucleotide sequence ID" value="NZ_JADIKI010000023.1"/>
</dbReference>
<comment type="caution">
    <text evidence="2">The sequence shown here is derived from an EMBL/GenBank/DDBJ whole genome shotgun (WGS) entry which is preliminary data.</text>
</comment>
<dbReference type="Gene3D" id="3.10.180.10">
    <property type="entry name" value="2,3-Dihydroxybiphenyl 1,2-Dioxygenase, domain 1"/>
    <property type="match status" value="1"/>
</dbReference>
<dbReference type="PROSITE" id="PS51819">
    <property type="entry name" value="VOC"/>
    <property type="match status" value="1"/>
</dbReference>
<sequence length="129" mass="14220">MSTTSIGHIALIVRDPARTAELFAGVLGARVVAEQPDDEGHPQTFAKFGGVWFVLRQGEGPPARNGDHIGFEVSRDELKGYADKLANFDVEHFMARENTALYFMDYDNHVFELDAGGSMDDALSDFLRA</sequence>
<dbReference type="EMBL" id="JADIKI010000023">
    <property type="protein sequence ID" value="MFK2856714.1"/>
    <property type="molecule type" value="Genomic_DNA"/>
</dbReference>
<reference evidence="2 3" key="1">
    <citation type="submission" date="2020-10" db="EMBL/GenBank/DDBJ databases">
        <title>Phylogeny of dyella-like bacteria.</title>
        <authorList>
            <person name="Fu J."/>
        </authorList>
    </citation>
    <scope>NUCLEOTIDE SEQUENCE [LARGE SCALE GENOMIC DNA]</scope>
    <source>
        <strain evidence="2 3">DHG40</strain>
    </source>
</reference>
<feature type="domain" description="VOC" evidence="1">
    <location>
        <begin position="5"/>
        <end position="125"/>
    </location>
</feature>
<evidence type="ECO:0000313" key="2">
    <source>
        <dbReference type="EMBL" id="MFK2856714.1"/>
    </source>
</evidence>
<organism evidence="2 3">
    <name type="scientific">Dyella humi</name>
    <dbReference type="NCBI Taxonomy" id="1770547"/>
    <lineage>
        <taxon>Bacteria</taxon>
        <taxon>Pseudomonadati</taxon>
        <taxon>Pseudomonadota</taxon>
        <taxon>Gammaproteobacteria</taxon>
        <taxon>Lysobacterales</taxon>
        <taxon>Rhodanobacteraceae</taxon>
        <taxon>Dyella</taxon>
    </lineage>
</organism>
<name>A0ABW8IN97_9GAMM</name>
<dbReference type="InterPro" id="IPR037523">
    <property type="entry name" value="VOC_core"/>
</dbReference>
<accession>A0ABW8IN97</accession>